<reference evidence="3 4" key="1">
    <citation type="submission" date="2021-05" db="EMBL/GenBank/DDBJ databases">
        <title>Kineosporia and Streptomyces sp. nov. two new marine actinobacteria isolated from Coral.</title>
        <authorList>
            <person name="Buangrab K."/>
            <person name="Sutthacheep M."/>
            <person name="Yeemin T."/>
            <person name="Harunari E."/>
            <person name="Igarashi Y."/>
            <person name="Kanchanasin P."/>
            <person name="Tanasupawat S."/>
            <person name="Phongsopitanun W."/>
        </authorList>
    </citation>
    <scope>NUCLEOTIDE SEQUENCE [LARGE SCALE GENOMIC DNA]</scope>
    <source>
        <strain evidence="3 4">J2-2</strain>
    </source>
</reference>
<dbReference type="Gene3D" id="3.30.420.40">
    <property type="match status" value="2"/>
</dbReference>
<dbReference type="SUPFAM" id="SSF46785">
    <property type="entry name" value="Winged helix' DNA-binding domain"/>
    <property type="match status" value="1"/>
</dbReference>
<dbReference type="Proteomes" id="UP001197247">
    <property type="component" value="Unassembled WGS sequence"/>
</dbReference>
<dbReference type="PANTHER" id="PTHR18964">
    <property type="entry name" value="ROK (REPRESSOR, ORF, KINASE) FAMILY"/>
    <property type="match status" value="1"/>
</dbReference>
<dbReference type="RefSeq" id="WP_214155360.1">
    <property type="nucleotide sequence ID" value="NZ_JAHBAY010000003.1"/>
</dbReference>
<evidence type="ECO:0000313" key="4">
    <source>
        <dbReference type="Proteomes" id="UP001197247"/>
    </source>
</evidence>
<proteinExistence type="inferred from homology"/>
<dbReference type="EMBL" id="JAHBAY010000003">
    <property type="protein sequence ID" value="MBT0769070.1"/>
    <property type="molecule type" value="Genomic_DNA"/>
</dbReference>
<protein>
    <submittedName>
        <fullName evidence="3">ROK family transcriptional regulator</fullName>
    </submittedName>
</protein>
<evidence type="ECO:0000313" key="3">
    <source>
        <dbReference type="EMBL" id="MBT0769070.1"/>
    </source>
</evidence>
<dbReference type="InterPro" id="IPR001845">
    <property type="entry name" value="HTH_ArsR_DNA-bd_dom"/>
</dbReference>
<dbReference type="Pfam" id="PF13412">
    <property type="entry name" value="HTH_24"/>
    <property type="match status" value="1"/>
</dbReference>
<organism evidence="3 4">
    <name type="scientific">Kineosporia corallincola</name>
    <dbReference type="NCBI Taxonomy" id="2835133"/>
    <lineage>
        <taxon>Bacteria</taxon>
        <taxon>Bacillati</taxon>
        <taxon>Actinomycetota</taxon>
        <taxon>Actinomycetes</taxon>
        <taxon>Kineosporiales</taxon>
        <taxon>Kineosporiaceae</taxon>
        <taxon>Kineosporia</taxon>
    </lineage>
</organism>
<dbReference type="Gene3D" id="1.10.10.10">
    <property type="entry name" value="Winged helix-like DNA-binding domain superfamily/Winged helix DNA-binding domain"/>
    <property type="match status" value="1"/>
</dbReference>
<gene>
    <name evidence="3" type="ORF">KIH74_09045</name>
</gene>
<dbReference type="Pfam" id="PF00480">
    <property type="entry name" value="ROK"/>
    <property type="match status" value="1"/>
</dbReference>
<sequence>MSILPGTRGLSALRSSNRRRLLDLLREHGEISRADLARLTDLSATTVSSLISELSDEGVVSEVGLDERRNGRTGRPGRLVQLVGGRRLVVGLDVGRDVVRAALCDLSGAVVSEQTRGIDMDDAESLTQVSAFVNELIDQAAGGRERISRLVVAVPGVVESGTGYVSSVWVPNWLHVAPGPVLAAATGLETFVENDADLCALGERSFGAALGLNDVLHVKASSGIGIGLVLAGRLYRGSHGGAGELGHVQVADFGDLCLCGNRGCLETLASLEAVLSALRVVRPGVRTAAHLADLVRDGDRAAIRVVTDAGAVIGKQVAALCNVLAPQAVVVGGELAGGGTHLADAVRDAVERYTKPRTAARIAVLPAELGTRAAVLGAVTTAVEAELTA</sequence>
<name>A0ABS5TDA9_9ACTN</name>
<keyword evidence="4" id="KW-1185">Reference proteome</keyword>
<evidence type="ECO:0000259" key="2">
    <source>
        <dbReference type="SMART" id="SM00418"/>
    </source>
</evidence>
<evidence type="ECO:0000256" key="1">
    <source>
        <dbReference type="ARBA" id="ARBA00006479"/>
    </source>
</evidence>
<feature type="domain" description="HTH arsR-type" evidence="2">
    <location>
        <begin position="8"/>
        <end position="104"/>
    </location>
</feature>
<dbReference type="InterPro" id="IPR000600">
    <property type="entry name" value="ROK"/>
</dbReference>
<dbReference type="SUPFAM" id="SSF53067">
    <property type="entry name" value="Actin-like ATPase domain"/>
    <property type="match status" value="1"/>
</dbReference>
<comment type="similarity">
    <text evidence="1">Belongs to the ROK (NagC/XylR) family.</text>
</comment>
<dbReference type="InterPro" id="IPR036390">
    <property type="entry name" value="WH_DNA-bd_sf"/>
</dbReference>
<comment type="caution">
    <text evidence="3">The sequence shown here is derived from an EMBL/GenBank/DDBJ whole genome shotgun (WGS) entry which is preliminary data.</text>
</comment>
<dbReference type="SMART" id="SM00418">
    <property type="entry name" value="HTH_ARSR"/>
    <property type="match status" value="1"/>
</dbReference>
<accession>A0ABS5TDA9</accession>
<dbReference type="InterPro" id="IPR036388">
    <property type="entry name" value="WH-like_DNA-bd_sf"/>
</dbReference>
<dbReference type="InterPro" id="IPR043129">
    <property type="entry name" value="ATPase_NBD"/>
</dbReference>
<dbReference type="PANTHER" id="PTHR18964:SF149">
    <property type="entry name" value="BIFUNCTIONAL UDP-N-ACETYLGLUCOSAMINE 2-EPIMERASE_N-ACETYLMANNOSAMINE KINASE"/>
    <property type="match status" value="1"/>
</dbReference>